<gene>
    <name evidence="3" type="primary">dprA</name>
    <name evidence="3" type="ORF">HHH54_04645</name>
</gene>
<dbReference type="Pfam" id="PF02481">
    <property type="entry name" value="DNA_processg_A"/>
    <property type="match status" value="1"/>
</dbReference>
<dbReference type="EMBL" id="JABANU010000009">
    <property type="protein sequence ID" value="MBI5974890.1"/>
    <property type="molecule type" value="Genomic_DNA"/>
</dbReference>
<dbReference type="InterPro" id="IPR003488">
    <property type="entry name" value="DprA"/>
</dbReference>
<dbReference type="Gene3D" id="3.40.50.450">
    <property type="match status" value="1"/>
</dbReference>
<dbReference type="Proteomes" id="UP000751852">
    <property type="component" value="Unassembled WGS sequence"/>
</dbReference>
<proteinExistence type="inferred from homology"/>
<evidence type="ECO:0000256" key="1">
    <source>
        <dbReference type="ARBA" id="ARBA00006525"/>
    </source>
</evidence>
<organism evidence="3 4">
    <name type="scientific">Staphylococcus canis</name>
    <dbReference type="NCBI Taxonomy" id="2724942"/>
    <lineage>
        <taxon>Bacteria</taxon>
        <taxon>Bacillati</taxon>
        <taxon>Bacillota</taxon>
        <taxon>Bacilli</taxon>
        <taxon>Bacillales</taxon>
        <taxon>Staphylococcaceae</taxon>
        <taxon>Staphylococcus</taxon>
    </lineage>
</organism>
<comment type="similarity">
    <text evidence="1">Belongs to the DprA/Smf family.</text>
</comment>
<dbReference type="RefSeq" id="WP_198617675.1">
    <property type="nucleotide sequence ID" value="NZ_JABANU010000009.1"/>
</dbReference>
<reference evidence="3 4" key="1">
    <citation type="submission" date="2020-04" db="EMBL/GenBank/DDBJ databases">
        <title>Staphylococcus species from domestic dog.</title>
        <authorList>
            <person name="Paterson G.K."/>
        </authorList>
    </citation>
    <scope>NUCLEOTIDE SEQUENCE [LARGE SCALE GENOMIC DNA]</scope>
    <source>
        <strain evidence="3 4">H16/1A</strain>
    </source>
</reference>
<keyword evidence="4" id="KW-1185">Reference proteome</keyword>
<dbReference type="NCBIfam" id="TIGR00732">
    <property type="entry name" value="dprA"/>
    <property type="match status" value="1"/>
</dbReference>
<accession>A0ABS0T812</accession>
<protein>
    <submittedName>
        <fullName evidence="3">DNA-protecting protein DprA</fullName>
    </submittedName>
</protein>
<dbReference type="PANTHER" id="PTHR43022:SF1">
    <property type="entry name" value="PROTEIN SMF"/>
    <property type="match status" value="1"/>
</dbReference>
<comment type="caution">
    <text evidence="3">The sequence shown here is derived from an EMBL/GenBank/DDBJ whole genome shotgun (WGS) entry which is preliminary data.</text>
</comment>
<dbReference type="SUPFAM" id="SSF102405">
    <property type="entry name" value="MCP/YpsA-like"/>
    <property type="match status" value="1"/>
</dbReference>
<evidence type="ECO:0000313" key="4">
    <source>
        <dbReference type="Proteomes" id="UP000751852"/>
    </source>
</evidence>
<sequence length="288" mass="33196">MQKILLLLLYAGFTTQQIQKIETYCPDLFKSPYTLTHIEKVRQRFSQNIHFQKKFDKLITLNYNQIRNDLRNHEIKIVDVTQSNYPQLLKQIYDAPYILFCKGDISLLDKTSRMLSIVGARAHTSYTNECLEELFPYFKTQQLVIVSGLAHGTDALAHQYALSYDLPTIAVLGFGHAYHYPQTTKLLRDQIERTSLTISEYPPTTPPAKFRFPERNRIISGISKGLFVTEAKERSGALITMDQALEQNRNVYVLPGRMFDVHTRGNLIRAKEGAEIVLNAFDILKDYE</sequence>
<name>A0ABS0T812_9STAP</name>
<evidence type="ECO:0000313" key="3">
    <source>
        <dbReference type="EMBL" id="MBI5974890.1"/>
    </source>
</evidence>
<evidence type="ECO:0000259" key="2">
    <source>
        <dbReference type="Pfam" id="PF02481"/>
    </source>
</evidence>
<feature type="domain" description="Smf/DprA SLOG" evidence="2">
    <location>
        <begin position="77"/>
        <end position="287"/>
    </location>
</feature>
<dbReference type="InterPro" id="IPR057666">
    <property type="entry name" value="DrpA_SLOG"/>
</dbReference>
<dbReference type="PANTHER" id="PTHR43022">
    <property type="entry name" value="PROTEIN SMF"/>
    <property type="match status" value="1"/>
</dbReference>